<dbReference type="EMBL" id="MU128918">
    <property type="protein sequence ID" value="KAF9519294.1"/>
    <property type="molecule type" value="Genomic_DNA"/>
</dbReference>
<protein>
    <submittedName>
        <fullName evidence="1">Uncharacterized protein</fullName>
    </submittedName>
</protein>
<organism evidence="1 2">
    <name type="scientific">Hydnum rufescens UP504</name>
    <dbReference type="NCBI Taxonomy" id="1448309"/>
    <lineage>
        <taxon>Eukaryota</taxon>
        <taxon>Fungi</taxon>
        <taxon>Dikarya</taxon>
        <taxon>Basidiomycota</taxon>
        <taxon>Agaricomycotina</taxon>
        <taxon>Agaricomycetes</taxon>
        <taxon>Cantharellales</taxon>
        <taxon>Hydnaceae</taxon>
        <taxon>Hydnum</taxon>
    </lineage>
</organism>
<keyword evidence="2" id="KW-1185">Reference proteome</keyword>
<name>A0A9P6E1D1_9AGAM</name>
<accession>A0A9P6E1D1</accession>
<comment type="caution">
    <text evidence="1">The sequence shown here is derived from an EMBL/GenBank/DDBJ whole genome shotgun (WGS) entry which is preliminary data.</text>
</comment>
<evidence type="ECO:0000313" key="1">
    <source>
        <dbReference type="EMBL" id="KAF9519294.1"/>
    </source>
</evidence>
<reference evidence="1" key="1">
    <citation type="journal article" date="2020" name="Nat. Commun.">
        <title>Large-scale genome sequencing of mycorrhizal fungi provides insights into the early evolution of symbiotic traits.</title>
        <authorList>
            <person name="Miyauchi S."/>
            <person name="Kiss E."/>
            <person name="Kuo A."/>
            <person name="Drula E."/>
            <person name="Kohler A."/>
            <person name="Sanchez-Garcia M."/>
            <person name="Morin E."/>
            <person name="Andreopoulos B."/>
            <person name="Barry K.W."/>
            <person name="Bonito G."/>
            <person name="Buee M."/>
            <person name="Carver A."/>
            <person name="Chen C."/>
            <person name="Cichocki N."/>
            <person name="Clum A."/>
            <person name="Culley D."/>
            <person name="Crous P.W."/>
            <person name="Fauchery L."/>
            <person name="Girlanda M."/>
            <person name="Hayes R.D."/>
            <person name="Keri Z."/>
            <person name="LaButti K."/>
            <person name="Lipzen A."/>
            <person name="Lombard V."/>
            <person name="Magnuson J."/>
            <person name="Maillard F."/>
            <person name="Murat C."/>
            <person name="Nolan M."/>
            <person name="Ohm R.A."/>
            <person name="Pangilinan J."/>
            <person name="Pereira M.F."/>
            <person name="Perotto S."/>
            <person name="Peter M."/>
            <person name="Pfister S."/>
            <person name="Riley R."/>
            <person name="Sitrit Y."/>
            <person name="Stielow J.B."/>
            <person name="Szollosi G."/>
            <person name="Zifcakova L."/>
            <person name="Stursova M."/>
            <person name="Spatafora J.W."/>
            <person name="Tedersoo L."/>
            <person name="Vaario L.M."/>
            <person name="Yamada A."/>
            <person name="Yan M."/>
            <person name="Wang P."/>
            <person name="Xu J."/>
            <person name="Bruns T."/>
            <person name="Baldrian P."/>
            <person name="Vilgalys R."/>
            <person name="Dunand C."/>
            <person name="Henrissat B."/>
            <person name="Grigoriev I.V."/>
            <person name="Hibbett D."/>
            <person name="Nagy L.G."/>
            <person name="Martin F.M."/>
        </authorList>
    </citation>
    <scope>NUCLEOTIDE SEQUENCE</scope>
    <source>
        <strain evidence="1">UP504</strain>
    </source>
</reference>
<evidence type="ECO:0000313" key="2">
    <source>
        <dbReference type="Proteomes" id="UP000886523"/>
    </source>
</evidence>
<sequence length="62" mass="6746">MPSPAWENQAQAIATVFLDGDEKFDNAAEETLVSARYTILHWRSGPKLSCLNSSFVCAKATG</sequence>
<dbReference type="AlphaFoldDB" id="A0A9P6E1D1"/>
<dbReference type="OrthoDB" id="66881at2759"/>
<dbReference type="Proteomes" id="UP000886523">
    <property type="component" value="Unassembled WGS sequence"/>
</dbReference>
<proteinExistence type="predicted"/>
<gene>
    <name evidence="1" type="ORF">BS47DRAFT_1337050</name>
</gene>